<dbReference type="Pfam" id="PF02518">
    <property type="entry name" value="HATPase_c"/>
    <property type="match status" value="1"/>
</dbReference>
<reference evidence="13" key="1">
    <citation type="submission" date="2023-07" db="EMBL/GenBank/DDBJ databases">
        <title>Functional and genomic diversity of the sorghum phyllosphere microbiome.</title>
        <authorList>
            <person name="Shade A."/>
        </authorList>
    </citation>
    <scope>NUCLEOTIDE SEQUENCE</scope>
    <source>
        <strain evidence="13">SORGH_AS_0457</strain>
    </source>
</reference>
<evidence type="ECO:0000256" key="2">
    <source>
        <dbReference type="ARBA" id="ARBA00004370"/>
    </source>
</evidence>
<gene>
    <name evidence="13" type="ORF">QE424_001684</name>
</gene>
<dbReference type="EC" id="2.7.13.3" evidence="3"/>
<organism evidence="13 14">
    <name type="scientific">Stenotrophomonas rhizophila</name>
    <dbReference type="NCBI Taxonomy" id="216778"/>
    <lineage>
        <taxon>Bacteria</taxon>
        <taxon>Pseudomonadati</taxon>
        <taxon>Pseudomonadota</taxon>
        <taxon>Gammaproteobacteria</taxon>
        <taxon>Lysobacterales</taxon>
        <taxon>Lysobacteraceae</taxon>
        <taxon>Stenotrophomonas</taxon>
    </lineage>
</organism>
<keyword evidence="8 10" id="KW-1133">Transmembrane helix</keyword>
<dbReference type="AlphaFoldDB" id="A0AAP5AJA3"/>
<dbReference type="SUPFAM" id="SSF47384">
    <property type="entry name" value="Homodimeric domain of signal transducing histidine kinase"/>
    <property type="match status" value="1"/>
</dbReference>
<name>A0AAP5AJA3_9GAMM</name>
<dbReference type="Proteomes" id="UP001226084">
    <property type="component" value="Unassembled WGS sequence"/>
</dbReference>
<feature type="domain" description="Histidine kinase" evidence="11">
    <location>
        <begin position="223"/>
        <end position="422"/>
    </location>
</feature>
<feature type="domain" description="HAMP" evidence="12">
    <location>
        <begin position="162"/>
        <end position="215"/>
    </location>
</feature>
<dbReference type="SMART" id="SM00387">
    <property type="entry name" value="HATPase_c"/>
    <property type="match status" value="1"/>
</dbReference>
<keyword evidence="9" id="KW-0902">Two-component regulatory system</keyword>
<dbReference type="CDD" id="cd00082">
    <property type="entry name" value="HisKA"/>
    <property type="match status" value="1"/>
</dbReference>
<dbReference type="PROSITE" id="PS50109">
    <property type="entry name" value="HIS_KIN"/>
    <property type="match status" value="1"/>
</dbReference>
<dbReference type="GO" id="GO:0005886">
    <property type="term" value="C:plasma membrane"/>
    <property type="evidence" value="ECO:0007669"/>
    <property type="project" value="TreeGrafter"/>
</dbReference>
<feature type="transmembrane region" description="Helical" evidence="10">
    <location>
        <begin position="15"/>
        <end position="41"/>
    </location>
</feature>
<evidence type="ECO:0000256" key="6">
    <source>
        <dbReference type="ARBA" id="ARBA00022692"/>
    </source>
</evidence>
<dbReference type="EMBL" id="JAUTAS010000001">
    <property type="protein sequence ID" value="MDQ1108525.1"/>
    <property type="molecule type" value="Genomic_DNA"/>
</dbReference>
<dbReference type="Gene3D" id="1.10.287.130">
    <property type="match status" value="1"/>
</dbReference>
<comment type="caution">
    <text evidence="13">The sequence shown here is derived from an EMBL/GenBank/DDBJ whole genome shotgun (WGS) entry which is preliminary data.</text>
</comment>
<dbReference type="InterPro" id="IPR005467">
    <property type="entry name" value="His_kinase_dom"/>
</dbReference>
<evidence type="ECO:0000256" key="4">
    <source>
        <dbReference type="ARBA" id="ARBA00022553"/>
    </source>
</evidence>
<evidence type="ECO:0000256" key="3">
    <source>
        <dbReference type="ARBA" id="ARBA00012438"/>
    </source>
</evidence>
<dbReference type="PANTHER" id="PTHR45436:SF16">
    <property type="entry name" value="HISTIDINE KINASE"/>
    <property type="match status" value="1"/>
</dbReference>
<dbReference type="Pfam" id="PF00512">
    <property type="entry name" value="HisKA"/>
    <property type="match status" value="1"/>
</dbReference>
<dbReference type="SUPFAM" id="SSF55874">
    <property type="entry name" value="ATPase domain of HSP90 chaperone/DNA topoisomerase II/histidine kinase"/>
    <property type="match status" value="1"/>
</dbReference>
<evidence type="ECO:0000256" key="5">
    <source>
        <dbReference type="ARBA" id="ARBA00022679"/>
    </source>
</evidence>
<dbReference type="RefSeq" id="WP_307106900.1">
    <property type="nucleotide sequence ID" value="NZ_JAUTAS010000001.1"/>
</dbReference>
<proteinExistence type="predicted"/>
<evidence type="ECO:0000259" key="12">
    <source>
        <dbReference type="PROSITE" id="PS50885"/>
    </source>
</evidence>
<protein>
    <recommendedName>
        <fullName evidence="3">histidine kinase</fullName>
        <ecNumber evidence="3">2.7.13.3</ecNumber>
    </recommendedName>
</protein>
<keyword evidence="7 13" id="KW-0418">Kinase</keyword>
<feature type="transmembrane region" description="Helical" evidence="10">
    <location>
        <begin position="141"/>
        <end position="161"/>
    </location>
</feature>
<dbReference type="InterPro" id="IPR036097">
    <property type="entry name" value="HisK_dim/P_sf"/>
</dbReference>
<dbReference type="SMART" id="SM00388">
    <property type="entry name" value="HisKA"/>
    <property type="match status" value="1"/>
</dbReference>
<evidence type="ECO:0000256" key="7">
    <source>
        <dbReference type="ARBA" id="ARBA00022777"/>
    </source>
</evidence>
<dbReference type="Gene3D" id="3.30.565.10">
    <property type="entry name" value="Histidine kinase-like ATPase, C-terminal domain"/>
    <property type="match status" value="1"/>
</dbReference>
<keyword evidence="4" id="KW-0597">Phosphoprotein</keyword>
<keyword evidence="10" id="KW-0472">Membrane</keyword>
<comment type="subcellular location">
    <subcellularLocation>
        <location evidence="2">Membrane</location>
    </subcellularLocation>
</comment>
<dbReference type="PROSITE" id="PS50885">
    <property type="entry name" value="HAMP"/>
    <property type="match status" value="1"/>
</dbReference>
<dbReference type="InterPro" id="IPR050428">
    <property type="entry name" value="TCS_sensor_his_kinase"/>
</dbReference>
<dbReference type="InterPro" id="IPR036890">
    <property type="entry name" value="HATPase_C_sf"/>
</dbReference>
<dbReference type="Gene3D" id="6.10.340.10">
    <property type="match status" value="1"/>
</dbReference>
<sequence>MSAAPRPRRRLRRRLMLAFSGFALLVAALYGFYVVLFVYLVEDEMFNGLLEQEARVQLHHHASQGGWARPALPGMSVHETAASLPEGLGARLVEEPWRREFAGDQGRHYHLRRLDPTDAWLVAEVSQQLVVRPMRGGILQWLGWSSLGVLGIALLLGAWLARRMTAPLSRLSDVVAGASPTHLPTGFAESLPDDEVGALARTLQGLLVRIEAFVDREREFTRDASHELRTPLAVIRSACERMQARADLDPALHLQLGHMNQSVLQLEHTISALLMLAREQHLQEPAESITLLPLIERVIVDQTGLLGDRPVHLALDVTGDAKACLPPTALRVILSNLIGNAFAHTLKGEVSITVEAGWLQITNPGAGIDADALQPFSKGAASSGYGLGLSIVHRLCERHQIDLRFNPDRTRTMVSIRLDPAARTCS</sequence>
<comment type="catalytic activity">
    <reaction evidence="1">
        <text>ATP + protein L-histidine = ADP + protein N-phospho-L-histidine.</text>
        <dbReference type="EC" id="2.7.13.3"/>
    </reaction>
</comment>
<dbReference type="GO" id="GO:0000155">
    <property type="term" value="F:phosphorelay sensor kinase activity"/>
    <property type="evidence" value="ECO:0007669"/>
    <property type="project" value="InterPro"/>
</dbReference>
<dbReference type="InterPro" id="IPR003594">
    <property type="entry name" value="HATPase_dom"/>
</dbReference>
<evidence type="ECO:0000259" key="11">
    <source>
        <dbReference type="PROSITE" id="PS50109"/>
    </source>
</evidence>
<keyword evidence="6 10" id="KW-0812">Transmembrane</keyword>
<evidence type="ECO:0000313" key="14">
    <source>
        <dbReference type="Proteomes" id="UP001226084"/>
    </source>
</evidence>
<evidence type="ECO:0000313" key="13">
    <source>
        <dbReference type="EMBL" id="MDQ1108525.1"/>
    </source>
</evidence>
<accession>A0AAP5AJA3</accession>
<evidence type="ECO:0000256" key="9">
    <source>
        <dbReference type="ARBA" id="ARBA00023012"/>
    </source>
</evidence>
<dbReference type="PANTHER" id="PTHR45436">
    <property type="entry name" value="SENSOR HISTIDINE KINASE YKOH"/>
    <property type="match status" value="1"/>
</dbReference>
<evidence type="ECO:0000256" key="1">
    <source>
        <dbReference type="ARBA" id="ARBA00000085"/>
    </source>
</evidence>
<keyword evidence="5" id="KW-0808">Transferase</keyword>
<evidence type="ECO:0000256" key="8">
    <source>
        <dbReference type="ARBA" id="ARBA00022989"/>
    </source>
</evidence>
<dbReference type="InterPro" id="IPR003661">
    <property type="entry name" value="HisK_dim/P_dom"/>
</dbReference>
<dbReference type="InterPro" id="IPR003660">
    <property type="entry name" value="HAMP_dom"/>
</dbReference>
<evidence type="ECO:0000256" key="10">
    <source>
        <dbReference type="SAM" id="Phobius"/>
    </source>
</evidence>